<feature type="transmembrane region" description="Helical" evidence="1">
    <location>
        <begin position="67"/>
        <end position="86"/>
    </location>
</feature>
<name>A0A2S6HYZ2_9FIRM</name>
<feature type="transmembrane region" description="Helical" evidence="1">
    <location>
        <begin position="12"/>
        <end position="31"/>
    </location>
</feature>
<dbReference type="EMBL" id="PTJA01000001">
    <property type="protein sequence ID" value="PPK83389.1"/>
    <property type="molecule type" value="Genomic_DNA"/>
</dbReference>
<comment type="caution">
    <text evidence="2">The sequence shown here is derived from an EMBL/GenBank/DDBJ whole genome shotgun (WGS) entry which is preliminary data.</text>
</comment>
<keyword evidence="1" id="KW-1133">Transmembrane helix</keyword>
<feature type="transmembrane region" description="Helical" evidence="1">
    <location>
        <begin position="37"/>
        <end position="55"/>
    </location>
</feature>
<reference evidence="2 3" key="1">
    <citation type="submission" date="2018-02" db="EMBL/GenBank/DDBJ databases">
        <title>Genomic Encyclopedia of Archaeal and Bacterial Type Strains, Phase II (KMG-II): from individual species to whole genera.</title>
        <authorList>
            <person name="Goeker M."/>
        </authorList>
    </citation>
    <scope>NUCLEOTIDE SEQUENCE [LARGE SCALE GENOMIC DNA]</scope>
    <source>
        <strain evidence="2 3">DSM 3808</strain>
    </source>
</reference>
<sequence length="140" mass="16107">MVHKILKTYIPAISMCFTVIILLAGMINLVTEGRKNLFIGFAFEVAGYLVLTCILDELIGRINFKTYLGHFIAEAALLYPVNLFFAVNFKWIGINTGSIILCSIVYFFVMAANHLYFYYMEKSSAEEINRLLEDWRDRNV</sequence>
<proteinExistence type="predicted"/>
<dbReference type="Proteomes" id="UP000237749">
    <property type="component" value="Unassembled WGS sequence"/>
</dbReference>
<dbReference type="AlphaFoldDB" id="A0A2S6HYZ2"/>
<dbReference type="RefSeq" id="WP_104434122.1">
    <property type="nucleotide sequence ID" value="NZ_PTJA01000001.1"/>
</dbReference>
<evidence type="ECO:0000313" key="3">
    <source>
        <dbReference type="Proteomes" id="UP000237749"/>
    </source>
</evidence>
<keyword evidence="3" id="KW-1185">Reference proteome</keyword>
<keyword evidence="1" id="KW-0812">Transmembrane</keyword>
<evidence type="ECO:0000256" key="1">
    <source>
        <dbReference type="SAM" id="Phobius"/>
    </source>
</evidence>
<gene>
    <name evidence="2" type="ORF">BXY41_101453</name>
</gene>
<accession>A0A2S6HYZ2</accession>
<keyword evidence="1" id="KW-0472">Membrane</keyword>
<evidence type="ECO:0000313" key="2">
    <source>
        <dbReference type="EMBL" id="PPK83389.1"/>
    </source>
</evidence>
<protein>
    <recommendedName>
        <fullName evidence="4">DUF3021 family protein</fullName>
    </recommendedName>
</protein>
<organism evidence="2 3">
    <name type="scientific">Lacrimispora xylanisolvens</name>
    <dbReference type="NCBI Taxonomy" id="384636"/>
    <lineage>
        <taxon>Bacteria</taxon>
        <taxon>Bacillati</taxon>
        <taxon>Bacillota</taxon>
        <taxon>Clostridia</taxon>
        <taxon>Lachnospirales</taxon>
        <taxon>Lachnospiraceae</taxon>
        <taxon>Lacrimispora</taxon>
    </lineage>
</organism>
<feature type="transmembrane region" description="Helical" evidence="1">
    <location>
        <begin position="98"/>
        <end position="119"/>
    </location>
</feature>
<evidence type="ECO:0008006" key="4">
    <source>
        <dbReference type="Google" id="ProtNLM"/>
    </source>
</evidence>